<organism evidence="1 2">
    <name type="scientific">Microseira wollei NIES-4236</name>
    <dbReference type="NCBI Taxonomy" id="2530354"/>
    <lineage>
        <taxon>Bacteria</taxon>
        <taxon>Bacillati</taxon>
        <taxon>Cyanobacteriota</taxon>
        <taxon>Cyanophyceae</taxon>
        <taxon>Oscillatoriophycideae</taxon>
        <taxon>Aerosakkonematales</taxon>
        <taxon>Aerosakkonemataceae</taxon>
        <taxon>Microseira</taxon>
    </lineage>
</organism>
<reference evidence="1" key="1">
    <citation type="submission" date="2019-10" db="EMBL/GenBank/DDBJ databases">
        <title>Draft genome sequece of Microseira wollei NIES-4236.</title>
        <authorList>
            <person name="Yamaguchi H."/>
            <person name="Suzuki S."/>
            <person name="Kawachi M."/>
        </authorList>
    </citation>
    <scope>NUCLEOTIDE SEQUENCE</scope>
    <source>
        <strain evidence="1">NIES-4236</strain>
    </source>
</reference>
<dbReference type="Proteomes" id="UP001050975">
    <property type="component" value="Unassembled WGS sequence"/>
</dbReference>
<protein>
    <submittedName>
        <fullName evidence="1">Uncharacterized protein</fullName>
    </submittedName>
</protein>
<proteinExistence type="predicted"/>
<dbReference type="AlphaFoldDB" id="A0AAV3X952"/>
<dbReference type="RefSeq" id="WP_226584643.1">
    <property type="nucleotide sequence ID" value="NZ_BLAY01000064.1"/>
</dbReference>
<evidence type="ECO:0000313" key="2">
    <source>
        <dbReference type="Proteomes" id="UP001050975"/>
    </source>
</evidence>
<gene>
    <name evidence="1" type="ORF">MiSe_41110</name>
</gene>
<accession>A0AAV3X952</accession>
<sequence length="230" mass="25954">MPKTPLFIPISHNISTPLRVWLHKLSLPTQAKLSLFSGKNGISFLIFYCSLLFPLAANALPGQTTDEVAAWIQANPTLSPQSGETLLVRKSDTAAQRFVFQASTLPPGRATPPLRTGIVRSERFEIFDLVNGVNADRLEETLRIIYGLGIYQDFQRARVVYAYPDETVVNQARIRNAPLLEALQGELRLGQRFAYWIEVAQPREGRPIIGRMTILLKEDLEKIQTELRNR</sequence>
<name>A0AAV3X952_9CYAN</name>
<comment type="caution">
    <text evidence="1">The sequence shown here is derived from an EMBL/GenBank/DDBJ whole genome shotgun (WGS) entry which is preliminary data.</text>
</comment>
<evidence type="ECO:0000313" key="1">
    <source>
        <dbReference type="EMBL" id="GET39347.1"/>
    </source>
</evidence>
<keyword evidence="2" id="KW-1185">Reference proteome</keyword>
<dbReference type="EMBL" id="BLAY01000064">
    <property type="protein sequence ID" value="GET39347.1"/>
    <property type="molecule type" value="Genomic_DNA"/>
</dbReference>